<evidence type="ECO:0000313" key="1">
    <source>
        <dbReference type="EMBL" id="NJP39045.1"/>
    </source>
</evidence>
<reference evidence="1 2" key="1">
    <citation type="submission" date="2020-03" db="EMBL/GenBank/DDBJ databases">
        <title>Assessment of the enzymatic potential of alkaline-tolerant lipase obtained from Bacillus luteus H11 (technogenic soil) for the bioremediation of saline soils contaminated with petroleum substances.</title>
        <authorList>
            <person name="Kalwasinska A."/>
        </authorList>
    </citation>
    <scope>NUCLEOTIDE SEQUENCE [LARGE SCALE GENOMIC DNA]</scope>
    <source>
        <strain evidence="1 2">H11</strain>
    </source>
</reference>
<sequence length="73" mass="8517">MSIDKRNQLDHEPFRYRVTKQETVFIDYEGRQVTALKGQQAQKFLARAENTGDEKERQLLMAIATGNFKRGNE</sequence>
<protein>
    <submittedName>
        <fullName evidence="1">Uncharacterized protein</fullName>
    </submittedName>
</protein>
<keyword evidence="2" id="KW-1185">Reference proteome</keyword>
<accession>A0A969PT63</accession>
<gene>
    <name evidence="1" type="ORF">HCN83_15860</name>
</gene>
<proteinExistence type="predicted"/>
<dbReference type="RefSeq" id="WP_168009100.1">
    <property type="nucleotide sequence ID" value="NZ_JAATHJ010000037.1"/>
</dbReference>
<organism evidence="1 2">
    <name type="scientific">Alkalicoccus luteus</name>
    <dbReference type="NCBI Taxonomy" id="1237094"/>
    <lineage>
        <taxon>Bacteria</taxon>
        <taxon>Bacillati</taxon>
        <taxon>Bacillota</taxon>
        <taxon>Bacilli</taxon>
        <taxon>Bacillales</taxon>
        <taxon>Bacillaceae</taxon>
        <taxon>Alkalicoccus</taxon>
    </lineage>
</organism>
<name>A0A969PT63_9BACI</name>
<comment type="caution">
    <text evidence="1">The sequence shown here is derived from an EMBL/GenBank/DDBJ whole genome shotgun (WGS) entry which is preliminary data.</text>
</comment>
<evidence type="ECO:0000313" key="2">
    <source>
        <dbReference type="Proteomes" id="UP000752012"/>
    </source>
</evidence>
<dbReference type="Proteomes" id="UP000752012">
    <property type="component" value="Unassembled WGS sequence"/>
</dbReference>
<dbReference type="AlphaFoldDB" id="A0A969PT63"/>
<dbReference type="EMBL" id="JAATHJ010000037">
    <property type="protein sequence ID" value="NJP39045.1"/>
    <property type="molecule type" value="Genomic_DNA"/>
</dbReference>